<keyword evidence="9" id="KW-1185">Reference proteome</keyword>
<reference evidence="8 9" key="1">
    <citation type="submission" date="2018-11" db="EMBL/GenBank/DDBJ databases">
        <authorList>
            <consortium name="Pathogen Informatics"/>
        </authorList>
    </citation>
    <scope>NUCLEOTIDE SEQUENCE [LARGE SCALE GENOMIC DNA]</scope>
</reference>
<dbReference type="OrthoDB" id="10025005at2759"/>
<evidence type="ECO:0000256" key="1">
    <source>
        <dbReference type="ARBA" id="ARBA00004141"/>
    </source>
</evidence>
<dbReference type="GO" id="GO:0005251">
    <property type="term" value="F:delayed rectifier potassium channel activity"/>
    <property type="evidence" value="ECO:0007669"/>
    <property type="project" value="TreeGrafter"/>
</dbReference>
<protein>
    <recommendedName>
        <fullName evidence="10">Ion transport domain-containing protein</fullName>
    </recommendedName>
</protein>
<dbReference type="AlphaFoldDB" id="A0A3P7LEI7"/>
<sequence>MIVGAMCAVTGVLTIALPVPVIVSNFSMFYSHTQARSKLPKKRRRVLPVESIRPKTKTISPLDRIGTARSRSVSKTYLPALSDGIHPNNHAFGRASFTSQDEKDDAYSIVQQLDGPKPISQNLFTRRTDIVELPNPDQLSEKTHGLLTKGLRTGYKPPLIFFYFCAKYSLSQNTIIFLTYILF</sequence>
<dbReference type="GO" id="GO:0045211">
    <property type="term" value="C:postsynaptic membrane"/>
    <property type="evidence" value="ECO:0007669"/>
    <property type="project" value="TreeGrafter"/>
</dbReference>
<evidence type="ECO:0000256" key="4">
    <source>
        <dbReference type="ARBA" id="ARBA00022989"/>
    </source>
</evidence>
<dbReference type="GO" id="GO:0001508">
    <property type="term" value="P:action potential"/>
    <property type="evidence" value="ECO:0007669"/>
    <property type="project" value="TreeGrafter"/>
</dbReference>
<keyword evidence="7" id="KW-0407">Ion channel</keyword>
<dbReference type="GO" id="GO:0042734">
    <property type="term" value="C:presynaptic membrane"/>
    <property type="evidence" value="ECO:0007669"/>
    <property type="project" value="TreeGrafter"/>
</dbReference>
<evidence type="ECO:0000256" key="3">
    <source>
        <dbReference type="ARBA" id="ARBA00022692"/>
    </source>
</evidence>
<dbReference type="PANTHER" id="PTHR11537:SF278">
    <property type="entry name" value="SHAW-LIKE, ISOFORM C"/>
    <property type="match status" value="1"/>
</dbReference>
<gene>
    <name evidence="8" type="ORF">DILT_LOCUS6108</name>
</gene>
<dbReference type="Proteomes" id="UP000281553">
    <property type="component" value="Unassembled WGS sequence"/>
</dbReference>
<dbReference type="InterPro" id="IPR028325">
    <property type="entry name" value="VG_K_chnl"/>
</dbReference>
<comment type="subcellular location">
    <subcellularLocation>
        <location evidence="1">Membrane</location>
        <topology evidence="1">Multi-pass membrane protein</topology>
    </subcellularLocation>
</comment>
<organism evidence="8 9">
    <name type="scientific">Dibothriocephalus latus</name>
    <name type="common">Fish tapeworm</name>
    <name type="synonym">Diphyllobothrium latum</name>
    <dbReference type="NCBI Taxonomy" id="60516"/>
    <lineage>
        <taxon>Eukaryota</taxon>
        <taxon>Metazoa</taxon>
        <taxon>Spiralia</taxon>
        <taxon>Lophotrochozoa</taxon>
        <taxon>Platyhelminthes</taxon>
        <taxon>Cestoda</taxon>
        <taxon>Eucestoda</taxon>
        <taxon>Diphyllobothriidea</taxon>
        <taxon>Diphyllobothriidae</taxon>
        <taxon>Dibothriocephalus</taxon>
    </lineage>
</organism>
<dbReference type="GO" id="GO:0032590">
    <property type="term" value="C:dendrite membrane"/>
    <property type="evidence" value="ECO:0007669"/>
    <property type="project" value="TreeGrafter"/>
</dbReference>
<keyword evidence="2" id="KW-0813">Transport</keyword>
<keyword evidence="4" id="KW-1133">Transmembrane helix</keyword>
<dbReference type="EMBL" id="UYRU01048807">
    <property type="protein sequence ID" value="VDN10277.1"/>
    <property type="molecule type" value="Genomic_DNA"/>
</dbReference>
<keyword evidence="3" id="KW-0812">Transmembrane</keyword>
<name>A0A3P7LEI7_DIBLA</name>
<keyword evidence="5" id="KW-0406">Ion transport</keyword>
<proteinExistence type="predicted"/>
<evidence type="ECO:0000313" key="8">
    <source>
        <dbReference type="EMBL" id="VDN10277.1"/>
    </source>
</evidence>
<evidence type="ECO:0000256" key="5">
    <source>
        <dbReference type="ARBA" id="ARBA00023065"/>
    </source>
</evidence>
<evidence type="ECO:0008006" key="10">
    <source>
        <dbReference type="Google" id="ProtNLM"/>
    </source>
</evidence>
<evidence type="ECO:0000256" key="6">
    <source>
        <dbReference type="ARBA" id="ARBA00023136"/>
    </source>
</evidence>
<keyword evidence="6" id="KW-0472">Membrane</keyword>
<accession>A0A3P7LEI7</accession>
<dbReference type="GO" id="GO:0032809">
    <property type="term" value="C:neuronal cell body membrane"/>
    <property type="evidence" value="ECO:0007669"/>
    <property type="project" value="TreeGrafter"/>
</dbReference>
<evidence type="ECO:0000256" key="7">
    <source>
        <dbReference type="ARBA" id="ARBA00023303"/>
    </source>
</evidence>
<evidence type="ECO:0000256" key="2">
    <source>
        <dbReference type="ARBA" id="ARBA00022448"/>
    </source>
</evidence>
<dbReference type="GO" id="GO:0043679">
    <property type="term" value="C:axon terminus"/>
    <property type="evidence" value="ECO:0007669"/>
    <property type="project" value="TreeGrafter"/>
</dbReference>
<dbReference type="GO" id="GO:0008076">
    <property type="term" value="C:voltage-gated potassium channel complex"/>
    <property type="evidence" value="ECO:0007669"/>
    <property type="project" value="InterPro"/>
</dbReference>
<evidence type="ECO:0000313" key="9">
    <source>
        <dbReference type="Proteomes" id="UP000281553"/>
    </source>
</evidence>
<dbReference type="PANTHER" id="PTHR11537">
    <property type="entry name" value="VOLTAGE-GATED POTASSIUM CHANNEL"/>
    <property type="match status" value="1"/>
</dbReference>